<dbReference type="Proteomes" id="UP000183843">
    <property type="component" value="Unassembled WGS sequence"/>
</dbReference>
<dbReference type="CDD" id="cd07438">
    <property type="entry name" value="PHP_HisPPase_AMP"/>
    <property type="match status" value="1"/>
</dbReference>
<dbReference type="GO" id="GO:0035312">
    <property type="term" value="F:5'-3' DNA exonuclease activity"/>
    <property type="evidence" value="ECO:0007669"/>
    <property type="project" value="TreeGrafter"/>
</dbReference>
<accession>A0A1I0V6E5</accession>
<sequence>MIDLHIHTCASDGTDDTRSLLERLRQAGIKTFAVSDHDTVDGISSIEPLVPEDMMFIRGIEFGCITEVRNCHILGYGFTPVAKAFVRILEKACQKKQEVIHRHIGFIASQYGIKLEEELIQLYGNGDWKQRLGEILVSMGKADDIKMAIEKYIKPCQTNDIRLDAREAIEAILAAGGIPVWAHPYGGYGKRDMDDDEFNKQLHILMDAGLQGLECYYSAFDQEQVEKLLAKAQKHKLLVSGGSDYHGDRKNIQLGTLNAYGKIVTEEELTIVDALKQRQNR</sequence>
<proteinExistence type="predicted"/>
<dbReference type="InterPro" id="IPR003141">
    <property type="entry name" value="Pol/His_phosphatase_N"/>
</dbReference>
<feature type="domain" description="Polymerase/histidinol phosphatase N-terminal" evidence="1">
    <location>
        <begin position="2"/>
        <end position="66"/>
    </location>
</feature>
<evidence type="ECO:0000259" key="1">
    <source>
        <dbReference type="SMART" id="SM00481"/>
    </source>
</evidence>
<dbReference type="InterPro" id="IPR016195">
    <property type="entry name" value="Pol/histidinol_Pase-like"/>
</dbReference>
<dbReference type="InterPro" id="IPR052018">
    <property type="entry name" value="PHP_domain"/>
</dbReference>
<dbReference type="Gene3D" id="3.20.20.140">
    <property type="entry name" value="Metal-dependent hydrolases"/>
    <property type="match status" value="1"/>
</dbReference>
<dbReference type="AlphaFoldDB" id="A0A1I0V6E5"/>
<reference evidence="2 3" key="1">
    <citation type="submission" date="2016-10" db="EMBL/GenBank/DDBJ databases">
        <authorList>
            <person name="de Groot N.N."/>
        </authorList>
    </citation>
    <scope>NUCLEOTIDE SEQUENCE [LARGE SCALE GENOMIC DNA]</scope>
    <source>
        <strain evidence="2 3">L14</strain>
    </source>
</reference>
<dbReference type="InterPro" id="IPR004013">
    <property type="entry name" value="PHP_dom"/>
</dbReference>
<dbReference type="EMBL" id="FOJX01000001">
    <property type="protein sequence ID" value="SFA71925.1"/>
    <property type="molecule type" value="Genomic_DNA"/>
</dbReference>
<dbReference type="PANTHER" id="PTHR42924:SF3">
    <property type="entry name" value="POLYMERASE_HISTIDINOL PHOSPHATASE N-TERMINAL DOMAIN-CONTAINING PROTEIN"/>
    <property type="match status" value="1"/>
</dbReference>
<organism evidence="2 3">
    <name type="scientific">Selenomonas ruminantium</name>
    <dbReference type="NCBI Taxonomy" id="971"/>
    <lineage>
        <taxon>Bacteria</taxon>
        <taxon>Bacillati</taxon>
        <taxon>Bacillota</taxon>
        <taxon>Negativicutes</taxon>
        <taxon>Selenomonadales</taxon>
        <taxon>Selenomonadaceae</taxon>
        <taxon>Selenomonas</taxon>
    </lineage>
</organism>
<protein>
    <recommendedName>
        <fullName evidence="1">Polymerase/histidinol phosphatase N-terminal domain-containing protein</fullName>
    </recommendedName>
</protein>
<evidence type="ECO:0000313" key="2">
    <source>
        <dbReference type="EMBL" id="SFA71925.1"/>
    </source>
</evidence>
<dbReference type="GO" id="GO:0004534">
    <property type="term" value="F:5'-3' RNA exonuclease activity"/>
    <property type="evidence" value="ECO:0007669"/>
    <property type="project" value="TreeGrafter"/>
</dbReference>
<name>A0A1I0V6E5_SELRU</name>
<dbReference type="SMART" id="SM00481">
    <property type="entry name" value="POLIIIAc"/>
    <property type="match status" value="1"/>
</dbReference>
<dbReference type="Pfam" id="PF02811">
    <property type="entry name" value="PHP"/>
    <property type="match status" value="1"/>
</dbReference>
<dbReference type="PANTHER" id="PTHR42924">
    <property type="entry name" value="EXONUCLEASE"/>
    <property type="match status" value="1"/>
</dbReference>
<dbReference type="Gene3D" id="1.10.150.650">
    <property type="match status" value="1"/>
</dbReference>
<gene>
    <name evidence="2" type="ORF">SAMN05216587_101317</name>
</gene>
<evidence type="ECO:0000313" key="3">
    <source>
        <dbReference type="Proteomes" id="UP000183843"/>
    </source>
</evidence>
<dbReference type="SUPFAM" id="SSF89550">
    <property type="entry name" value="PHP domain-like"/>
    <property type="match status" value="1"/>
</dbReference>